<evidence type="ECO:0000256" key="3">
    <source>
        <dbReference type="SAM" id="MobiDB-lite"/>
    </source>
</evidence>
<evidence type="ECO:0000256" key="4">
    <source>
        <dbReference type="SAM" id="SignalP"/>
    </source>
</evidence>
<dbReference type="PANTHER" id="PTHR23259">
    <property type="entry name" value="RIDDLE"/>
    <property type="match status" value="1"/>
</dbReference>
<protein>
    <submittedName>
        <fullName evidence="7">Zonadhesin-like isoform X2</fullName>
    </submittedName>
    <submittedName>
        <fullName evidence="8">Zonadhesin-like isoform X3</fullName>
    </submittedName>
    <submittedName>
        <fullName evidence="9">Zonadhesin-like isoform X4</fullName>
    </submittedName>
</protein>
<evidence type="ECO:0000256" key="2">
    <source>
        <dbReference type="ARBA" id="ARBA00023157"/>
    </source>
</evidence>
<dbReference type="InterPro" id="IPR036084">
    <property type="entry name" value="Ser_inhib-like_sf"/>
</dbReference>
<keyword evidence="1" id="KW-0646">Protease inhibitor</keyword>
<feature type="domain" description="TIL" evidence="5">
    <location>
        <begin position="26"/>
        <end position="81"/>
    </location>
</feature>
<keyword evidence="6" id="KW-1185">Reference proteome</keyword>
<feature type="signal peptide" evidence="4">
    <location>
        <begin position="1"/>
        <end position="21"/>
    </location>
</feature>
<dbReference type="GO" id="GO:0030414">
    <property type="term" value="F:peptidase inhibitor activity"/>
    <property type="evidence" value="ECO:0007669"/>
    <property type="project" value="UniProtKB-KW"/>
</dbReference>
<dbReference type="InterPro" id="IPR002919">
    <property type="entry name" value="TIL_dom"/>
</dbReference>
<evidence type="ECO:0000256" key="1">
    <source>
        <dbReference type="ARBA" id="ARBA00022690"/>
    </source>
</evidence>
<feature type="region of interest" description="Disordered" evidence="3">
    <location>
        <begin position="256"/>
        <end position="283"/>
    </location>
</feature>
<evidence type="ECO:0000313" key="6">
    <source>
        <dbReference type="Proteomes" id="UP000829999"/>
    </source>
</evidence>
<dbReference type="RefSeq" id="XP_050557378.1">
    <property type="nucleotide sequence ID" value="XM_050701421.1"/>
</dbReference>
<keyword evidence="4" id="KW-0732">Signal</keyword>
<dbReference type="AlphaFoldDB" id="A0A9R0E291"/>
<dbReference type="SUPFAM" id="SSF57567">
    <property type="entry name" value="Serine protease inhibitors"/>
    <property type="match status" value="4"/>
</dbReference>
<dbReference type="Gene3D" id="2.10.25.10">
    <property type="entry name" value="Laminin"/>
    <property type="match status" value="4"/>
</dbReference>
<evidence type="ECO:0000313" key="7">
    <source>
        <dbReference type="RefSeq" id="XP_050557378.1"/>
    </source>
</evidence>
<dbReference type="Proteomes" id="UP000829999">
    <property type="component" value="Chromosome 20"/>
</dbReference>
<organism evidence="6 9">
    <name type="scientific">Spodoptera frugiperda</name>
    <name type="common">Fall armyworm</name>
    <dbReference type="NCBI Taxonomy" id="7108"/>
    <lineage>
        <taxon>Eukaryota</taxon>
        <taxon>Metazoa</taxon>
        <taxon>Ecdysozoa</taxon>
        <taxon>Arthropoda</taxon>
        <taxon>Hexapoda</taxon>
        <taxon>Insecta</taxon>
        <taxon>Pterygota</taxon>
        <taxon>Neoptera</taxon>
        <taxon>Endopterygota</taxon>
        <taxon>Lepidoptera</taxon>
        <taxon>Glossata</taxon>
        <taxon>Ditrysia</taxon>
        <taxon>Noctuoidea</taxon>
        <taxon>Noctuidae</taxon>
        <taxon>Amphipyrinae</taxon>
        <taxon>Spodoptera</taxon>
    </lineage>
</organism>
<dbReference type="RefSeq" id="XP_050557379.1">
    <property type="nucleotide sequence ID" value="XM_050701422.1"/>
</dbReference>
<evidence type="ECO:0000313" key="9">
    <source>
        <dbReference type="RefSeq" id="XP_050557380.1"/>
    </source>
</evidence>
<dbReference type="OrthoDB" id="6236007at2759"/>
<evidence type="ECO:0000313" key="8">
    <source>
        <dbReference type="RefSeq" id="XP_050557379.1"/>
    </source>
</evidence>
<sequence length="364" mass="39658">MWRSLVVSCCVLMCWGSGIQAAVIQCTRPNEHYACGSACQTTCANLGTTCPIVNIRCNDACYCNDGYARNANGTCIPIAQCPINSRTTISSRAGTQNSVTTTQRPLIQCTRPNEHYECGSACQTTCANLGTTCPIVNIRCNDACYCNDGYARDANGTCIPIAQCPINSRTTTASRSGTQNSVTTTQRPLIQCTRPNEHYECGSACQTTCANLGTTCPIVNIRCNDACYCNDGYARNANGTCIPIAQCPSNSRTTAQSSFQTTQSRPQRNSETNKRTKHCKKSIRKRRGDKEPVPICHGQYEVYTDCYKDCPPNTCLSLVARFKCDGSEPCKQGCVCKPGYLRQEAGTPCIPIRDCKEMQNVLQS</sequence>
<reference evidence="7 8" key="1">
    <citation type="submission" date="2025-04" db="UniProtKB">
        <authorList>
            <consortium name="RefSeq"/>
        </authorList>
    </citation>
    <scope>IDENTIFICATION</scope>
    <source>
        <tissue evidence="7 8">Whole larval tissue</tissue>
    </source>
</reference>
<dbReference type="PANTHER" id="PTHR23259:SF70">
    <property type="entry name" value="ACCESSORY GLAND PROTEIN ACP62F-RELATED"/>
    <property type="match status" value="1"/>
</dbReference>
<dbReference type="GeneID" id="118282465"/>
<evidence type="ECO:0000259" key="5">
    <source>
        <dbReference type="Pfam" id="PF01826"/>
    </source>
</evidence>
<feature type="domain" description="TIL" evidence="5">
    <location>
        <begin position="109"/>
        <end position="164"/>
    </location>
</feature>
<gene>
    <name evidence="7 8 9" type="primary">LOC118282465</name>
</gene>
<keyword evidence="2" id="KW-1015">Disulfide bond</keyword>
<dbReference type="RefSeq" id="XP_050557380.1">
    <property type="nucleotide sequence ID" value="XM_050701423.1"/>
</dbReference>
<dbReference type="InterPro" id="IPR051368">
    <property type="entry name" value="SerProtInhib-TIL_Domain"/>
</dbReference>
<dbReference type="Pfam" id="PF01826">
    <property type="entry name" value="TIL"/>
    <property type="match status" value="4"/>
</dbReference>
<feature type="domain" description="TIL" evidence="5">
    <location>
        <begin position="192"/>
        <end position="247"/>
    </location>
</feature>
<dbReference type="FunFam" id="2.10.25.10:FF:000674">
    <property type="entry name" value="Mucin-2"/>
    <property type="match status" value="3"/>
</dbReference>
<accession>A0A9R0E291</accession>
<proteinExistence type="predicted"/>
<dbReference type="CDD" id="cd19941">
    <property type="entry name" value="TIL"/>
    <property type="match status" value="4"/>
</dbReference>
<feature type="domain" description="TIL" evidence="5">
    <location>
        <begin position="299"/>
        <end position="355"/>
    </location>
</feature>
<feature type="chain" id="PRO_5044700676" evidence="4">
    <location>
        <begin position="22"/>
        <end position="364"/>
    </location>
</feature>
<name>A0A9R0E291_SPOFR</name>